<feature type="transmembrane region" description="Helical" evidence="12">
    <location>
        <begin position="21"/>
        <end position="42"/>
    </location>
</feature>
<dbReference type="Pfam" id="PF06832">
    <property type="entry name" value="BiPBP_C"/>
    <property type="match status" value="1"/>
</dbReference>
<evidence type="ECO:0000259" key="14">
    <source>
        <dbReference type="Pfam" id="PF00912"/>
    </source>
</evidence>
<dbReference type="SUPFAM" id="SSF53955">
    <property type="entry name" value="Lysozyme-like"/>
    <property type="match status" value="1"/>
</dbReference>
<dbReference type="EMBL" id="WUMV01000010">
    <property type="protein sequence ID" value="MXN67268.1"/>
    <property type="molecule type" value="Genomic_DNA"/>
</dbReference>
<evidence type="ECO:0000256" key="12">
    <source>
        <dbReference type="SAM" id="Phobius"/>
    </source>
</evidence>
<evidence type="ECO:0000259" key="13">
    <source>
        <dbReference type="Pfam" id="PF00905"/>
    </source>
</evidence>
<keyword evidence="12" id="KW-0812">Transmembrane</keyword>
<evidence type="ECO:0000313" key="16">
    <source>
        <dbReference type="EMBL" id="MXN67268.1"/>
    </source>
</evidence>
<dbReference type="Gene3D" id="1.10.3810.10">
    <property type="entry name" value="Biosynthetic peptidoglycan transglycosylase-like"/>
    <property type="match status" value="1"/>
</dbReference>
<evidence type="ECO:0000256" key="10">
    <source>
        <dbReference type="ARBA" id="ARBA00044770"/>
    </source>
</evidence>
<evidence type="ECO:0000256" key="8">
    <source>
        <dbReference type="ARBA" id="ARBA00022801"/>
    </source>
</evidence>
<feature type="domain" description="Penicillin-binding C-terminal" evidence="15">
    <location>
        <begin position="623"/>
        <end position="704"/>
    </location>
</feature>
<keyword evidence="12" id="KW-1133">Transmembrane helix</keyword>
<dbReference type="EC" id="2.4.99.28" evidence="10"/>
<evidence type="ECO:0000256" key="7">
    <source>
        <dbReference type="ARBA" id="ARBA00022679"/>
    </source>
</evidence>
<dbReference type="InterPro" id="IPR036950">
    <property type="entry name" value="PBP_transglycosylase"/>
</dbReference>
<dbReference type="NCBIfam" id="TIGR02073">
    <property type="entry name" value="PBP_1c"/>
    <property type="match status" value="1"/>
</dbReference>
<evidence type="ECO:0000256" key="1">
    <source>
        <dbReference type="ARBA" id="ARBA00004752"/>
    </source>
</evidence>
<dbReference type="Pfam" id="PF00905">
    <property type="entry name" value="Transpeptidase"/>
    <property type="match status" value="1"/>
</dbReference>
<proteinExistence type="inferred from homology"/>
<comment type="pathway">
    <text evidence="1">Cell wall biogenesis; peptidoglycan biosynthesis.</text>
</comment>
<evidence type="ECO:0000259" key="15">
    <source>
        <dbReference type="Pfam" id="PF06832"/>
    </source>
</evidence>
<comment type="catalytic activity">
    <reaction evidence="11">
        <text>[GlcNAc-(1-&gt;4)-Mur2Ac(oyl-L-Ala-gamma-D-Glu-L-Lys-D-Ala-D-Ala)](n)-di-trans,octa-cis-undecaprenyl diphosphate + beta-D-GlcNAc-(1-&gt;4)-Mur2Ac(oyl-L-Ala-gamma-D-Glu-L-Lys-D-Ala-D-Ala)-di-trans,octa-cis-undecaprenyl diphosphate = [GlcNAc-(1-&gt;4)-Mur2Ac(oyl-L-Ala-gamma-D-Glu-L-Lys-D-Ala-D-Ala)](n+1)-di-trans,octa-cis-undecaprenyl diphosphate + di-trans,octa-cis-undecaprenyl diphosphate + H(+)</text>
        <dbReference type="Rhea" id="RHEA:23708"/>
        <dbReference type="Rhea" id="RHEA-COMP:9602"/>
        <dbReference type="Rhea" id="RHEA-COMP:9603"/>
        <dbReference type="ChEBI" id="CHEBI:15378"/>
        <dbReference type="ChEBI" id="CHEBI:58405"/>
        <dbReference type="ChEBI" id="CHEBI:60033"/>
        <dbReference type="ChEBI" id="CHEBI:78435"/>
        <dbReference type="EC" id="2.4.99.28"/>
    </reaction>
</comment>
<dbReference type="PANTHER" id="PTHR32282:SF15">
    <property type="entry name" value="PENICILLIN-BINDING PROTEIN 1C"/>
    <property type="match status" value="1"/>
</dbReference>
<keyword evidence="6" id="KW-0328">Glycosyltransferase</keyword>
<keyword evidence="7" id="KW-0808">Transferase</keyword>
<name>A0A7X3LY76_9HYPH</name>
<dbReference type="GO" id="GO:0008955">
    <property type="term" value="F:peptidoglycan glycosyltransferase activity"/>
    <property type="evidence" value="ECO:0007669"/>
    <property type="project" value="UniProtKB-EC"/>
</dbReference>
<dbReference type="InterPro" id="IPR050396">
    <property type="entry name" value="Glycosyltr_51/Transpeptidase"/>
</dbReference>
<gene>
    <name evidence="16" type="primary">pbpC</name>
    <name evidence="16" type="ORF">GR183_20360</name>
</gene>
<dbReference type="GO" id="GO:0030288">
    <property type="term" value="C:outer membrane-bounded periplasmic space"/>
    <property type="evidence" value="ECO:0007669"/>
    <property type="project" value="TreeGrafter"/>
</dbReference>
<dbReference type="GO" id="GO:0009252">
    <property type="term" value="P:peptidoglycan biosynthetic process"/>
    <property type="evidence" value="ECO:0007669"/>
    <property type="project" value="UniProtKB-UniPathway"/>
</dbReference>
<evidence type="ECO:0000256" key="4">
    <source>
        <dbReference type="ARBA" id="ARBA00022645"/>
    </source>
</evidence>
<dbReference type="GO" id="GO:0004180">
    <property type="term" value="F:carboxypeptidase activity"/>
    <property type="evidence" value="ECO:0007669"/>
    <property type="project" value="UniProtKB-KW"/>
</dbReference>
<dbReference type="Gene3D" id="3.40.710.10">
    <property type="entry name" value="DD-peptidase/beta-lactamase superfamily"/>
    <property type="match status" value="1"/>
</dbReference>
<feature type="domain" description="Glycosyl transferase family 51" evidence="14">
    <location>
        <begin position="76"/>
        <end position="244"/>
    </location>
</feature>
<organism evidence="16 17">
    <name type="scientific">Stappia sediminis</name>
    <dbReference type="NCBI Taxonomy" id="2692190"/>
    <lineage>
        <taxon>Bacteria</taxon>
        <taxon>Pseudomonadati</taxon>
        <taxon>Pseudomonadota</taxon>
        <taxon>Alphaproteobacteria</taxon>
        <taxon>Hyphomicrobiales</taxon>
        <taxon>Stappiaceae</taxon>
        <taxon>Stappia</taxon>
    </lineage>
</organism>
<evidence type="ECO:0000256" key="5">
    <source>
        <dbReference type="ARBA" id="ARBA00022670"/>
    </source>
</evidence>
<sequence length="708" mass="74947">MAKGRAVDSSRRAGWGRYLALAVAGLGLCLIVVLGCGAWLAAQVGKADPLGDAGEIAVSRNVLDRNGVLLRAFQTSDDKWRLPVAPGDVDSRYLAMLKAYEDRRFDAHAGVDARALARAAVQAARNGGIVSGGSTLTMQVARLLKEKPTRTLTAKLEQIVDALALERTLTKDEILSLYLLRAPYGGNIEGVRAASLAWLGKEPARLTAAEAALLVALPQSPEARRPDRHREAARFARDRVIDRMVAAGVLGAGEAAAAKRDPVPSRRRDVPLLAAHAAREAILHEPASAVVRLTIDARLQASLENLAKRRAAGLGRNASVAILVADHTSGEVLARVGSAGLLDERRRGHVDMAKAVRSPGSTLKPLIYGLAFEEGIAHPESFVEDRPSSVNGYSPTNFDRTFQGTVTVREALQHSLNIPAVKLLEAVGSPVLLSRLRLAGVHVQFAREEAPGLALALGGLGVSLWDLAELYAAIANEGRAVDLFERDAEHPRSSGGRRVLDAVAAWYVGDILSGMPAPRNAPAEGIAYKTGTSYGHRDAWAVGFDGRHVVAVWAGRADGTPISAITGYGTAAPILSEAFQRLGPERYPLAKKPAGVLTAHAQLLPPPLKYARVGGRKSTIERGYGPEIAFPPEGALLDLGMEKGGAAAPLVVKLRRGTPPFAWYANGRPVSQGGRGKSLVWMPDGPGRSTIAVVDAHGGSARVSVDLR</sequence>
<protein>
    <recommendedName>
        <fullName evidence="10">peptidoglycan glycosyltransferase</fullName>
        <ecNumber evidence="10">2.4.99.28</ecNumber>
    </recommendedName>
</protein>
<evidence type="ECO:0000256" key="6">
    <source>
        <dbReference type="ARBA" id="ARBA00022676"/>
    </source>
</evidence>
<dbReference type="Proteomes" id="UP000433101">
    <property type="component" value="Unassembled WGS sequence"/>
</dbReference>
<keyword evidence="17" id="KW-1185">Reference proteome</keyword>
<comment type="similarity">
    <text evidence="3">In the N-terminal section; belongs to the glycosyltransferase 51 family.</text>
</comment>
<dbReference type="PANTHER" id="PTHR32282">
    <property type="entry name" value="BINDING PROTEIN TRANSPEPTIDASE, PUTATIVE-RELATED"/>
    <property type="match status" value="1"/>
</dbReference>
<evidence type="ECO:0000256" key="11">
    <source>
        <dbReference type="ARBA" id="ARBA00049902"/>
    </source>
</evidence>
<reference evidence="16 17" key="1">
    <citation type="submission" date="2019-12" db="EMBL/GenBank/DDBJ databases">
        <authorList>
            <person name="Li M."/>
        </authorList>
    </citation>
    <scope>NUCLEOTIDE SEQUENCE [LARGE SCALE GENOMIC DNA]</scope>
    <source>
        <strain evidence="16 17">GBMRC 2046</strain>
    </source>
</reference>
<keyword evidence="9" id="KW-0511">Multifunctional enzyme</keyword>
<dbReference type="InterPro" id="IPR012338">
    <property type="entry name" value="Beta-lactam/transpept-like"/>
</dbReference>
<keyword evidence="8" id="KW-0378">Hydrolase</keyword>
<dbReference type="GO" id="GO:0006508">
    <property type="term" value="P:proteolysis"/>
    <property type="evidence" value="ECO:0007669"/>
    <property type="project" value="UniProtKB-KW"/>
</dbReference>
<comment type="caution">
    <text evidence="16">The sequence shown here is derived from an EMBL/GenBank/DDBJ whole genome shotgun (WGS) entry which is preliminary data.</text>
</comment>
<dbReference type="SUPFAM" id="SSF56601">
    <property type="entry name" value="beta-lactamase/transpeptidase-like"/>
    <property type="match status" value="1"/>
</dbReference>
<dbReference type="Pfam" id="PF00912">
    <property type="entry name" value="Transgly"/>
    <property type="match status" value="1"/>
</dbReference>
<dbReference type="GO" id="GO:0008658">
    <property type="term" value="F:penicillin binding"/>
    <property type="evidence" value="ECO:0007669"/>
    <property type="project" value="InterPro"/>
</dbReference>
<dbReference type="InterPro" id="IPR001460">
    <property type="entry name" value="PCN-bd_Tpept"/>
</dbReference>
<comment type="similarity">
    <text evidence="2">In the C-terminal section; belongs to the transpeptidase family.</text>
</comment>
<dbReference type="AlphaFoldDB" id="A0A7X3LY76"/>
<evidence type="ECO:0000256" key="3">
    <source>
        <dbReference type="ARBA" id="ARBA00007739"/>
    </source>
</evidence>
<dbReference type="InterPro" id="IPR009647">
    <property type="entry name" value="PBP_C"/>
</dbReference>
<keyword evidence="12" id="KW-0472">Membrane</keyword>
<accession>A0A7X3LY76</accession>
<feature type="domain" description="Penicillin-binding protein transpeptidase" evidence="13">
    <location>
        <begin position="321"/>
        <end position="534"/>
    </location>
</feature>
<dbReference type="InterPro" id="IPR023346">
    <property type="entry name" value="Lysozyme-like_dom_sf"/>
</dbReference>
<keyword evidence="4" id="KW-0121">Carboxypeptidase</keyword>
<evidence type="ECO:0000256" key="9">
    <source>
        <dbReference type="ARBA" id="ARBA00023268"/>
    </source>
</evidence>
<keyword evidence="5" id="KW-0645">Protease</keyword>
<dbReference type="UniPathway" id="UPA00219"/>
<evidence type="ECO:0000256" key="2">
    <source>
        <dbReference type="ARBA" id="ARBA00007090"/>
    </source>
</evidence>
<evidence type="ECO:0000313" key="17">
    <source>
        <dbReference type="Proteomes" id="UP000433101"/>
    </source>
</evidence>
<dbReference type="InterPro" id="IPR011815">
    <property type="entry name" value="PBP_1c"/>
</dbReference>
<dbReference type="InterPro" id="IPR001264">
    <property type="entry name" value="Glyco_trans_51"/>
</dbReference>